<reference evidence="2" key="1">
    <citation type="submission" date="2023-04" db="EMBL/GenBank/DDBJ databases">
        <authorList>
            <consortium name="ELIXIR-Norway"/>
        </authorList>
    </citation>
    <scope>NUCLEOTIDE SEQUENCE [LARGE SCALE GENOMIC DNA]</scope>
</reference>
<dbReference type="EMBL" id="OX459957">
    <property type="protein sequence ID" value="CAI9163886.1"/>
    <property type="molecule type" value="Genomic_DNA"/>
</dbReference>
<accession>A0ABN8YS70</accession>
<feature type="region of interest" description="Disordered" evidence="1">
    <location>
        <begin position="1"/>
        <end position="53"/>
    </location>
</feature>
<gene>
    <name evidence="2" type="ORF">MRATA1EN1_LOCUS12848</name>
</gene>
<protein>
    <submittedName>
        <fullName evidence="2">Uncharacterized protein</fullName>
    </submittedName>
</protein>
<dbReference type="Proteomes" id="UP001176941">
    <property type="component" value="Chromosome 21"/>
</dbReference>
<name>A0ABN8YS70_RANTA</name>
<organism evidence="2 3">
    <name type="scientific">Rangifer tarandus platyrhynchus</name>
    <name type="common">Svalbard reindeer</name>
    <dbReference type="NCBI Taxonomy" id="3082113"/>
    <lineage>
        <taxon>Eukaryota</taxon>
        <taxon>Metazoa</taxon>
        <taxon>Chordata</taxon>
        <taxon>Craniata</taxon>
        <taxon>Vertebrata</taxon>
        <taxon>Euteleostomi</taxon>
        <taxon>Mammalia</taxon>
        <taxon>Eutheria</taxon>
        <taxon>Laurasiatheria</taxon>
        <taxon>Artiodactyla</taxon>
        <taxon>Ruminantia</taxon>
        <taxon>Pecora</taxon>
        <taxon>Cervidae</taxon>
        <taxon>Odocoileinae</taxon>
        <taxon>Rangifer</taxon>
    </lineage>
</organism>
<evidence type="ECO:0000313" key="3">
    <source>
        <dbReference type="Proteomes" id="UP001176941"/>
    </source>
</evidence>
<feature type="compositionally biased region" description="Basic and acidic residues" evidence="1">
    <location>
        <begin position="40"/>
        <end position="51"/>
    </location>
</feature>
<feature type="region of interest" description="Disordered" evidence="1">
    <location>
        <begin position="165"/>
        <end position="223"/>
    </location>
</feature>
<sequence length="223" mass="23653">MQEAGKGDLLFRSLKSPKADATWPSPTSPAPVPRVLDTSGHSDRTTQEDGRSSVLDELLPTSLGNLLGVTGCPGLEISREPVFWGGPVPDVSPFPALRHGGKLFSTHGGMGRPYAEAGTSLPDTPQALASARGNFTFCLWSRPFQPASVPLEPTWTMEMDTAIGKQRPRRAQEQPDCQTSQKEAEEKQILRGGGSEGSNLPGCGSSGSRVSSPLNGWDAPGPY</sequence>
<keyword evidence="3" id="KW-1185">Reference proteome</keyword>
<evidence type="ECO:0000313" key="2">
    <source>
        <dbReference type="EMBL" id="CAI9163886.1"/>
    </source>
</evidence>
<evidence type="ECO:0000256" key="1">
    <source>
        <dbReference type="SAM" id="MobiDB-lite"/>
    </source>
</evidence>
<proteinExistence type="predicted"/>